<reference evidence="2 3" key="1">
    <citation type="journal article" date="2023" name="G3 (Bethesda)">
        <title>A chromosome-length genome assembly and annotation of blackberry (Rubus argutus, cv. 'Hillquist').</title>
        <authorList>
            <person name="Bruna T."/>
            <person name="Aryal R."/>
            <person name="Dudchenko O."/>
            <person name="Sargent D.J."/>
            <person name="Mead D."/>
            <person name="Buti M."/>
            <person name="Cavallini A."/>
            <person name="Hytonen T."/>
            <person name="Andres J."/>
            <person name="Pham M."/>
            <person name="Weisz D."/>
            <person name="Mascagni F."/>
            <person name="Usai G."/>
            <person name="Natali L."/>
            <person name="Bassil N."/>
            <person name="Fernandez G.E."/>
            <person name="Lomsadze A."/>
            <person name="Armour M."/>
            <person name="Olukolu B."/>
            <person name="Poorten T."/>
            <person name="Britton C."/>
            <person name="Davik J."/>
            <person name="Ashrafi H."/>
            <person name="Aiden E.L."/>
            <person name="Borodovsky M."/>
            <person name="Worthington M."/>
        </authorList>
    </citation>
    <scope>NUCLEOTIDE SEQUENCE [LARGE SCALE GENOMIC DNA]</scope>
    <source>
        <strain evidence="2">PI 553951</strain>
    </source>
</reference>
<evidence type="ECO:0000313" key="2">
    <source>
        <dbReference type="EMBL" id="KAK9907187.1"/>
    </source>
</evidence>
<protein>
    <submittedName>
        <fullName evidence="2">Uncharacterized protein</fullName>
    </submittedName>
</protein>
<proteinExistence type="predicted"/>
<sequence length="115" mass="12203">MDILGGCGDGGVLLSIVFGFSLSMFSDLLGLRPKFGVQARYCGVVVWTATILEVGSVDGFGGVGGDILPYGCIRLLSCPEKLASVDTMSFGEERDRDVVVFWSPSVKWVGSVEGF</sequence>
<keyword evidence="1" id="KW-0472">Membrane</keyword>
<keyword evidence="1" id="KW-1133">Transmembrane helix</keyword>
<organism evidence="2 3">
    <name type="scientific">Rubus argutus</name>
    <name type="common">Southern blackberry</name>
    <dbReference type="NCBI Taxonomy" id="59490"/>
    <lineage>
        <taxon>Eukaryota</taxon>
        <taxon>Viridiplantae</taxon>
        <taxon>Streptophyta</taxon>
        <taxon>Embryophyta</taxon>
        <taxon>Tracheophyta</taxon>
        <taxon>Spermatophyta</taxon>
        <taxon>Magnoliopsida</taxon>
        <taxon>eudicotyledons</taxon>
        <taxon>Gunneridae</taxon>
        <taxon>Pentapetalae</taxon>
        <taxon>rosids</taxon>
        <taxon>fabids</taxon>
        <taxon>Rosales</taxon>
        <taxon>Rosaceae</taxon>
        <taxon>Rosoideae</taxon>
        <taxon>Rosoideae incertae sedis</taxon>
        <taxon>Rubus</taxon>
    </lineage>
</organism>
<evidence type="ECO:0000313" key="3">
    <source>
        <dbReference type="Proteomes" id="UP001457282"/>
    </source>
</evidence>
<keyword evidence="3" id="KW-1185">Reference proteome</keyword>
<name>A0AAW1VNA5_RUBAR</name>
<accession>A0AAW1VNA5</accession>
<dbReference type="EMBL" id="JBEDUW010000032">
    <property type="protein sequence ID" value="KAK9907187.1"/>
    <property type="molecule type" value="Genomic_DNA"/>
</dbReference>
<keyword evidence="1" id="KW-0812">Transmembrane</keyword>
<gene>
    <name evidence="2" type="ORF">M0R45_002190</name>
</gene>
<dbReference type="AlphaFoldDB" id="A0AAW1VNA5"/>
<dbReference type="Proteomes" id="UP001457282">
    <property type="component" value="Unassembled WGS sequence"/>
</dbReference>
<comment type="caution">
    <text evidence="2">The sequence shown here is derived from an EMBL/GenBank/DDBJ whole genome shotgun (WGS) entry which is preliminary data.</text>
</comment>
<feature type="transmembrane region" description="Helical" evidence="1">
    <location>
        <begin position="12"/>
        <end position="31"/>
    </location>
</feature>
<evidence type="ECO:0000256" key="1">
    <source>
        <dbReference type="SAM" id="Phobius"/>
    </source>
</evidence>